<name>A0ABZ1U453_9ACTN</name>
<evidence type="ECO:0000259" key="1">
    <source>
        <dbReference type="Pfam" id="PF21806"/>
    </source>
</evidence>
<dbReference type="Proteomes" id="UP001432222">
    <property type="component" value="Chromosome"/>
</dbReference>
<feature type="domain" description="DUF6879" evidence="1">
    <location>
        <begin position="7"/>
        <end position="175"/>
    </location>
</feature>
<organism evidence="2 3">
    <name type="scientific">Kitasatospora purpeofusca</name>
    <dbReference type="NCBI Taxonomy" id="67352"/>
    <lineage>
        <taxon>Bacteria</taxon>
        <taxon>Bacillati</taxon>
        <taxon>Actinomycetota</taxon>
        <taxon>Actinomycetes</taxon>
        <taxon>Kitasatosporales</taxon>
        <taxon>Streptomycetaceae</taxon>
        <taxon>Kitasatospora</taxon>
    </lineage>
</organism>
<dbReference type="Pfam" id="PF21806">
    <property type="entry name" value="DUF6879"/>
    <property type="match status" value="1"/>
</dbReference>
<keyword evidence="3" id="KW-1185">Reference proteome</keyword>
<evidence type="ECO:0000313" key="3">
    <source>
        <dbReference type="Proteomes" id="UP001432222"/>
    </source>
</evidence>
<dbReference type="InterPro" id="IPR049244">
    <property type="entry name" value="DUF6879"/>
</dbReference>
<reference evidence="2" key="1">
    <citation type="submission" date="2022-10" db="EMBL/GenBank/DDBJ databases">
        <title>The complete genomes of actinobacterial strains from the NBC collection.</title>
        <authorList>
            <person name="Joergensen T.S."/>
            <person name="Alvarez Arevalo M."/>
            <person name="Sterndorff E.B."/>
            <person name="Faurdal D."/>
            <person name="Vuksanovic O."/>
            <person name="Mourched A.-S."/>
            <person name="Charusanti P."/>
            <person name="Shaw S."/>
            <person name="Blin K."/>
            <person name="Weber T."/>
        </authorList>
    </citation>
    <scope>NUCLEOTIDE SEQUENCE</scope>
    <source>
        <strain evidence="2">NBC_00222</strain>
    </source>
</reference>
<protein>
    <recommendedName>
        <fullName evidence="1">DUF6879 domain-containing protein</fullName>
    </recommendedName>
</protein>
<evidence type="ECO:0000313" key="2">
    <source>
        <dbReference type="EMBL" id="WUQ85961.1"/>
    </source>
</evidence>
<gene>
    <name evidence="2" type="ORF">OHA16_25130</name>
</gene>
<proteinExistence type="predicted"/>
<dbReference type="EMBL" id="CP108110">
    <property type="protein sequence ID" value="WUQ85961.1"/>
    <property type="molecule type" value="Genomic_DNA"/>
</dbReference>
<sequence length="176" mass="20250">MWLNAPAFDQLLRSAQHSAVHLELRDAYAVPDEAQAVERFRETGESDLDPTSEYWQDWAAMLREATARGVVVRRARIVSEPVTLYTRYLHAMTPVNIAIGEDVRWLPRREASDLALPGNDFWVFDDRCARFNHFTGDGDWADERTSYTEDASVVKLCVDAFEAVWERAVPHHHYTV</sequence>
<dbReference type="RefSeq" id="WP_328956631.1">
    <property type="nucleotide sequence ID" value="NZ_CP108110.1"/>
</dbReference>
<accession>A0ABZ1U453</accession>